<gene>
    <name evidence="11" type="ORF">LSALG_LOCUS9752</name>
</gene>
<keyword evidence="5" id="KW-0418">Kinase</keyword>
<dbReference type="PROSITE" id="PS00108">
    <property type="entry name" value="PROTEIN_KINASE_ST"/>
    <property type="match status" value="1"/>
</dbReference>
<organism evidence="11 12">
    <name type="scientific">Lactuca saligna</name>
    <name type="common">Willowleaf lettuce</name>
    <dbReference type="NCBI Taxonomy" id="75948"/>
    <lineage>
        <taxon>Eukaryota</taxon>
        <taxon>Viridiplantae</taxon>
        <taxon>Streptophyta</taxon>
        <taxon>Embryophyta</taxon>
        <taxon>Tracheophyta</taxon>
        <taxon>Spermatophyta</taxon>
        <taxon>Magnoliopsida</taxon>
        <taxon>eudicotyledons</taxon>
        <taxon>Gunneridae</taxon>
        <taxon>Pentapetalae</taxon>
        <taxon>asterids</taxon>
        <taxon>campanulids</taxon>
        <taxon>Asterales</taxon>
        <taxon>Asteraceae</taxon>
        <taxon>Cichorioideae</taxon>
        <taxon>Cichorieae</taxon>
        <taxon>Lactucinae</taxon>
        <taxon>Lactuca</taxon>
    </lineage>
</organism>
<dbReference type="PROSITE" id="PS50011">
    <property type="entry name" value="PROTEIN_KINASE_DOM"/>
    <property type="match status" value="2"/>
</dbReference>
<proteinExistence type="predicted"/>
<dbReference type="SUPFAM" id="SSF56112">
    <property type="entry name" value="Protein kinase-like (PK-like)"/>
    <property type="match status" value="2"/>
</dbReference>
<evidence type="ECO:0000313" key="12">
    <source>
        <dbReference type="Proteomes" id="UP001177003"/>
    </source>
</evidence>
<dbReference type="AlphaFoldDB" id="A0AA35YDW5"/>
<dbReference type="PROSITE" id="PS00107">
    <property type="entry name" value="PROTEIN_KINASE_ATP"/>
    <property type="match status" value="1"/>
</dbReference>
<evidence type="ECO:0000256" key="1">
    <source>
        <dbReference type="ARBA" id="ARBA00012513"/>
    </source>
</evidence>
<protein>
    <recommendedName>
        <fullName evidence="1">non-specific serine/threonine protein kinase</fullName>
        <ecNumber evidence="1">2.7.11.1</ecNumber>
    </recommendedName>
</protein>
<evidence type="ECO:0000256" key="3">
    <source>
        <dbReference type="ARBA" id="ARBA00022679"/>
    </source>
</evidence>
<comment type="catalytic activity">
    <reaction evidence="7">
        <text>L-threonyl-[protein] + ATP = O-phospho-L-threonyl-[protein] + ADP + H(+)</text>
        <dbReference type="Rhea" id="RHEA:46608"/>
        <dbReference type="Rhea" id="RHEA-COMP:11060"/>
        <dbReference type="Rhea" id="RHEA-COMP:11605"/>
        <dbReference type="ChEBI" id="CHEBI:15378"/>
        <dbReference type="ChEBI" id="CHEBI:30013"/>
        <dbReference type="ChEBI" id="CHEBI:30616"/>
        <dbReference type="ChEBI" id="CHEBI:61977"/>
        <dbReference type="ChEBI" id="CHEBI:456216"/>
        <dbReference type="EC" id="2.7.11.1"/>
    </reaction>
</comment>
<dbReference type="Gene3D" id="1.10.510.10">
    <property type="entry name" value="Transferase(Phosphotransferase) domain 1"/>
    <property type="match status" value="2"/>
</dbReference>
<name>A0AA35YDW5_LACSI</name>
<reference evidence="11" key="1">
    <citation type="submission" date="2023-04" db="EMBL/GenBank/DDBJ databases">
        <authorList>
            <person name="Vijverberg K."/>
            <person name="Xiong W."/>
            <person name="Schranz E."/>
        </authorList>
    </citation>
    <scope>NUCLEOTIDE SEQUENCE</scope>
</reference>
<feature type="domain" description="Protein kinase" evidence="10">
    <location>
        <begin position="334"/>
        <end position="616"/>
    </location>
</feature>
<dbReference type="EMBL" id="OX465077">
    <property type="protein sequence ID" value="CAI9269373.1"/>
    <property type="molecule type" value="Genomic_DNA"/>
</dbReference>
<dbReference type="Gene3D" id="3.30.200.20">
    <property type="entry name" value="Phosphorylase Kinase, domain 1"/>
    <property type="match status" value="2"/>
</dbReference>
<accession>A0AA35YDW5</accession>
<dbReference type="InterPro" id="IPR000719">
    <property type="entry name" value="Prot_kinase_dom"/>
</dbReference>
<dbReference type="Proteomes" id="UP001177003">
    <property type="component" value="Chromosome 1"/>
</dbReference>
<sequence length="623" mass="71950">MSSSGVHLEKFLIPLEEIHSATKYFGYDNMLQIEGFSEIYTGQLSERWQNRVASFKRLRLGFYNEVEMMSTFNHKNIIRFIGYCDEDNELIMVSEYAINGSLDQHLQDPNKRRSLTWAQRLKICLGVATGLNYLHSGLGEHNIIVHRDIKSASILLDDNLEAKICSFGLSICVDRNQPQVYQGVAHTTVYMDPNYNYSSMPRVESDVYSFGWVLFEILSGMLAYGRRTGDNKRQSLSMLVQLYFGNKVDNLIDPYMRDHINMHSFHIIKDIAGQCIRQKDRPSINMIIRKIEEALHIQNHGVASTSTIRSDQQDQSLESFFIPLNDIIIAAKNFDPKSQVGDGGFGEVYKGQLSERWQNSIVAIKRLNREGHQGKNEFLTEIKLISRFHHENIIPFVGYCDEKNEMILVYKYASNSSLDQHLYDPNRRRNLTWARRLKICLGAARGLNYLHSCLGEHNRVIHKDVKSGNILLDENMEAKICDFGLSKEGPRNQQYTQMYTKAAGTNFYMCPIYRESNILRKESDVYSFGVVLFEMLSGMLAHHRRDSGDGNPQILISLVRRYFKEGLDRLIDPLIKDQIDSRCFRTFKDIAHQCISYNIEERPTMDKIVEGIENAMNFQGREM</sequence>
<feature type="domain" description="Protein kinase" evidence="10">
    <location>
        <begin position="25"/>
        <end position="295"/>
    </location>
</feature>
<keyword evidence="12" id="KW-1185">Reference proteome</keyword>
<dbReference type="EC" id="2.7.11.1" evidence="1"/>
<dbReference type="FunFam" id="3.30.200.20:FF:000039">
    <property type="entry name" value="receptor-like protein kinase FERONIA"/>
    <property type="match status" value="1"/>
</dbReference>
<evidence type="ECO:0000256" key="5">
    <source>
        <dbReference type="ARBA" id="ARBA00022777"/>
    </source>
</evidence>
<comment type="catalytic activity">
    <reaction evidence="8">
        <text>L-seryl-[protein] + ATP = O-phospho-L-seryl-[protein] + ADP + H(+)</text>
        <dbReference type="Rhea" id="RHEA:17989"/>
        <dbReference type="Rhea" id="RHEA-COMP:9863"/>
        <dbReference type="Rhea" id="RHEA-COMP:11604"/>
        <dbReference type="ChEBI" id="CHEBI:15378"/>
        <dbReference type="ChEBI" id="CHEBI:29999"/>
        <dbReference type="ChEBI" id="CHEBI:30616"/>
        <dbReference type="ChEBI" id="CHEBI:83421"/>
        <dbReference type="ChEBI" id="CHEBI:456216"/>
        <dbReference type="EC" id="2.7.11.1"/>
    </reaction>
</comment>
<dbReference type="GO" id="GO:0009506">
    <property type="term" value="C:plasmodesma"/>
    <property type="evidence" value="ECO:0007669"/>
    <property type="project" value="TreeGrafter"/>
</dbReference>
<dbReference type="InterPro" id="IPR017441">
    <property type="entry name" value="Protein_kinase_ATP_BS"/>
</dbReference>
<dbReference type="GO" id="GO:0004674">
    <property type="term" value="F:protein serine/threonine kinase activity"/>
    <property type="evidence" value="ECO:0007669"/>
    <property type="project" value="UniProtKB-KW"/>
</dbReference>
<dbReference type="PANTHER" id="PTHR27003:SF359">
    <property type="entry name" value="SERINE_THREONINE-PROTEIN KINASE UNC-51-RELATED"/>
    <property type="match status" value="1"/>
</dbReference>
<dbReference type="FunFam" id="1.10.510.10:FF:001023">
    <property type="entry name" value="Os07g0541700 protein"/>
    <property type="match status" value="1"/>
</dbReference>
<feature type="binding site" evidence="9">
    <location>
        <position position="365"/>
    </location>
    <ligand>
        <name>ATP</name>
        <dbReference type="ChEBI" id="CHEBI:30616"/>
    </ligand>
</feature>
<evidence type="ECO:0000256" key="2">
    <source>
        <dbReference type="ARBA" id="ARBA00022527"/>
    </source>
</evidence>
<evidence type="ECO:0000259" key="10">
    <source>
        <dbReference type="PROSITE" id="PS50011"/>
    </source>
</evidence>
<dbReference type="PANTHER" id="PTHR27003">
    <property type="entry name" value="OS07G0166700 PROTEIN"/>
    <property type="match status" value="1"/>
</dbReference>
<evidence type="ECO:0000256" key="4">
    <source>
        <dbReference type="ARBA" id="ARBA00022741"/>
    </source>
</evidence>
<dbReference type="InterPro" id="IPR011009">
    <property type="entry name" value="Kinase-like_dom_sf"/>
</dbReference>
<evidence type="ECO:0000256" key="8">
    <source>
        <dbReference type="ARBA" id="ARBA00048679"/>
    </source>
</evidence>
<keyword evidence="4 9" id="KW-0547">Nucleotide-binding</keyword>
<dbReference type="SMART" id="SM00220">
    <property type="entry name" value="S_TKc"/>
    <property type="match status" value="2"/>
</dbReference>
<dbReference type="InterPro" id="IPR008271">
    <property type="entry name" value="Ser/Thr_kinase_AS"/>
</dbReference>
<dbReference type="InterPro" id="IPR001245">
    <property type="entry name" value="Ser-Thr/Tyr_kinase_cat_dom"/>
</dbReference>
<keyword evidence="6 9" id="KW-0067">ATP-binding</keyword>
<evidence type="ECO:0000256" key="9">
    <source>
        <dbReference type="PROSITE-ProRule" id="PRU10141"/>
    </source>
</evidence>
<keyword evidence="3" id="KW-0808">Transferase</keyword>
<dbReference type="GO" id="GO:0004714">
    <property type="term" value="F:transmembrane receptor protein tyrosine kinase activity"/>
    <property type="evidence" value="ECO:0007669"/>
    <property type="project" value="InterPro"/>
</dbReference>
<evidence type="ECO:0000313" key="11">
    <source>
        <dbReference type="EMBL" id="CAI9269373.1"/>
    </source>
</evidence>
<dbReference type="Pfam" id="PF07714">
    <property type="entry name" value="PK_Tyr_Ser-Thr"/>
    <property type="match status" value="2"/>
</dbReference>
<dbReference type="InterPro" id="IPR045272">
    <property type="entry name" value="ANXUR1/2-like"/>
</dbReference>
<evidence type="ECO:0000256" key="6">
    <source>
        <dbReference type="ARBA" id="ARBA00022840"/>
    </source>
</evidence>
<dbReference type="GO" id="GO:0005886">
    <property type="term" value="C:plasma membrane"/>
    <property type="evidence" value="ECO:0007669"/>
    <property type="project" value="TreeGrafter"/>
</dbReference>
<evidence type="ECO:0000256" key="7">
    <source>
        <dbReference type="ARBA" id="ARBA00047899"/>
    </source>
</evidence>
<keyword evidence="2" id="KW-0723">Serine/threonine-protein kinase</keyword>
<dbReference type="GO" id="GO:0005524">
    <property type="term" value="F:ATP binding"/>
    <property type="evidence" value="ECO:0007669"/>
    <property type="project" value="UniProtKB-UniRule"/>
</dbReference>